<feature type="transmembrane region" description="Helical" evidence="5">
    <location>
        <begin position="298"/>
        <end position="317"/>
    </location>
</feature>
<reference evidence="7 8" key="1">
    <citation type="submission" date="2012-05" db="EMBL/GenBank/DDBJ databases">
        <title>Recombination and specialization in a pathogen metapopulation.</title>
        <authorList>
            <person name="Gardiner A."/>
            <person name="Kemen E."/>
            <person name="Schultz-Larsen T."/>
            <person name="MacLean D."/>
            <person name="Van Oosterhout C."/>
            <person name="Jones J.D.G."/>
        </authorList>
    </citation>
    <scope>NUCLEOTIDE SEQUENCE [LARGE SCALE GENOMIC DNA]</scope>
    <source>
        <strain evidence="7 8">Ac Nc2</strain>
    </source>
</reference>
<feature type="transmembrane region" description="Helical" evidence="5">
    <location>
        <begin position="92"/>
        <end position="113"/>
    </location>
</feature>
<dbReference type="STRING" id="65357.A0A024GBE1"/>
<dbReference type="AlphaFoldDB" id="A0A024GBE1"/>
<feature type="transmembrane region" description="Helical" evidence="5">
    <location>
        <begin position="220"/>
        <end position="238"/>
    </location>
</feature>
<feature type="transmembrane region" description="Helical" evidence="5">
    <location>
        <begin position="57"/>
        <end position="80"/>
    </location>
</feature>
<dbReference type="OrthoDB" id="513400at2759"/>
<dbReference type="PANTHER" id="PTHR22950">
    <property type="entry name" value="AMINO ACID TRANSPORTER"/>
    <property type="match status" value="1"/>
</dbReference>
<comment type="caution">
    <text evidence="7">The sequence shown here is derived from an EMBL/GenBank/DDBJ whole genome shotgun (WGS) entry which is preliminary data.</text>
</comment>
<keyword evidence="8" id="KW-1185">Reference proteome</keyword>
<evidence type="ECO:0000259" key="6">
    <source>
        <dbReference type="Pfam" id="PF01490"/>
    </source>
</evidence>
<dbReference type="PANTHER" id="PTHR22950:SF652">
    <property type="entry name" value="TRANSMEMBRANE AMINO ACID TRANSPORTER FAMILY PROTEIN"/>
    <property type="match status" value="1"/>
</dbReference>
<dbReference type="InterPro" id="IPR013057">
    <property type="entry name" value="AA_transpt_TM"/>
</dbReference>
<evidence type="ECO:0000313" key="8">
    <source>
        <dbReference type="Proteomes" id="UP000053237"/>
    </source>
</evidence>
<protein>
    <recommendedName>
        <fullName evidence="6">Amino acid transporter transmembrane domain-containing protein</fullName>
    </recommendedName>
</protein>
<gene>
    <name evidence="7" type="ORF">BN9_047480</name>
</gene>
<feature type="domain" description="Amino acid transporter transmembrane" evidence="6">
    <location>
        <begin position="64"/>
        <end position="457"/>
    </location>
</feature>
<dbReference type="Pfam" id="PF01490">
    <property type="entry name" value="Aa_trans"/>
    <property type="match status" value="1"/>
</dbReference>
<dbReference type="GO" id="GO:0015179">
    <property type="term" value="F:L-amino acid transmembrane transporter activity"/>
    <property type="evidence" value="ECO:0007669"/>
    <property type="project" value="TreeGrafter"/>
</dbReference>
<feature type="transmembrane region" description="Helical" evidence="5">
    <location>
        <begin position="197"/>
        <end position="214"/>
    </location>
</feature>
<organism evidence="7 8">
    <name type="scientific">Albugo candida</name>
    <dbReference type="NCBI Taxonomy" id="65357"/>
    <lineage>
        <taxon>Eukaryota</taxon>
        <taxon>Sar</taxon>
        <taxon>Stramenopiles</taxon>
        <taxon>Oomycota</taxon>
        <taxon>Peronosporomycetes</taxon>
        <taxon>Albuginales</taxon>
        <taxon>Albuginaceae</taxon>
        <taxon>Albugo</taxon>
    </lineage>
</organism>
<dbReference type="Proteomes" id="UP000053237">
    <property type="component" value="Unassembled WGS sequence"/>
</dbReference>
<keyword evidence="4 5" id="KW-0472">Membrane</keyword>
<feature type="transmembrane region" description="Helical" evidence="5">
    <location>
        <begin position="410"/>
        <end position="432"/>
    </location>
</feature>
<name>A0A024GBE1_9STRA</name>
<comment type="subcellular location">
    <subcellularLocation>
        <location evidence="1">Membrane</location>
        <topology evidence="1">Multi-pass membrane protein</topology>
    </subcellularLocation>
</comment>
<dbReference type="GO" id="GO:0016020">
    <property type="term" value="C:membrane"/>
    <property type="evidence" value="ECO:0007669"/>
    <property type="project" value="UniProtKB-SubCell"/>
</dbReference>
<feature type="transmembrane region" description="Helical" evidence="5">
    <location>
        <begin position="444"/>
        <end position="465"/>
    </location>
</feature>
<evidence type="ECO:0000256" key="5">
    <source>
        <dbReference type="SAM" id="Phobius"/>
    </source>
</evidence>
<keyword evidence="2 5" id="KW-0812">Transmembrane</keyword>
<evidence type="ECO:0000256" key="3">
    <source>
        <dbReference type="ARBA" id="ARBA00022989"/>
    </source>
</evidence>
<sequence>MCGVQQPARSEYAPLLEKNRILRSFILFRWYKNLNIAIPKTKDDPVLPLQSRGRHGAWWELSHVFFTLLTSVVGAGMLSIPYTFTLITRWEALISLLVVGCSMGLMSIAILHANATLVANDTFTQNGSTNKYLSFHSIAVEAGGPLFGYIVSISIAIAIYGGCVGCIRIIRDIVPFVVSIILDPSNAAVETTLSESLLWFTFVLVVFPLCMLKSLSDLRFSSYVGFSFSVYLTLSMLYRSFSSEKSEKAIQSRPITLSNYTQSISIYNYAFLMQLNLLPIFQQLRKCRKERIQKSRDMMSIFICAVVVICTLLYWLLGSSSVELYGNKKVQGNILLNLKSDPRMELPVLAVFLTVVLSFPLLFHPLRDLCDDSHTFNNGETSLLTRAKIASLLLLSQLMLAVWIPGVQVVFAFTGASSCLVIGVMFPAIFYTKICPWRKTAHGIALFCSLWTIMIFYSIVSFDAIRFLTFSTFST</sequence>
<evidence type="ECO:0000256" key="4">
    <source>
        <dbReference type="ARBA" id="ARBA00023136"/>
    </source>
</evidence>
<dbReference type="EMBL" id="CAIX01000059">
    <property type="protein sequence ID" value="CCI43964.1"/>
    <property type="molecule type" value="Genomic_DNA"/>
</dbReference>
<proteinExistence type="predicted"/>
<evidence type="ECO:0000256" key="1">
    <source>
        <dbReference type="ARBA" id="ARBA00004141"/>
    </source>
</evidence>
<dbReference type="InParanoid" id="A0A024GBE1"/>
<accession>A0A024GBE1</accession>
<evidence type="ECO:0000256" key="2">
    <source>
        <dbReference type="ARBA" id="ARBA00022692"/>
    </source>
</evidence>
<feature type="transmembrane region" description="Helical" evidence="5">
    <location>
        <begin position="146"/>
        <end position="170"/>
    </location>
</feature>
<keyword evidence="3 5" id="KW-1133">Transmembrane helix</keyword>
<feature type="transmembrane region" description="Helical" evidence="5">
    <location>
        <begin position="346"/>
        <end position="366"/>
    </location>
</feature>
<feature type="transmembrane region" description="Helical" evidence="5">
    <location>
        <begin position="387"/>
        <end position="404"/>
    </location>
</feature>
<evidence type="ECO:0000313" key="7">
    <source>
        <dbReference type="EMBL" id="CCI43964.1"/>
    </source>
</evidence>